<dbReference type="RefSeq" id="WP_265686374.1">
    <property type="nucleotide sequence ID" value="NZ_JAKRRX010000007.1"/>
</dbReference>
<protein>
    <submittedName>
        <fullName evidence="3">VWA domain-containing protein</fullName>
    </submittedName>
</protein>
<dbReference type="EMBL" id="JAKRRX010000007">
    <property type="protein sequence ID" value="MCW8332625.1"/>
    <property type="molecule type" value="Genomic_DNA"/>
</dbReference>
<comment type="caution">
    <text evidence="3">The sequence shown here is derived from an EMBL/GenBank/DDBJ whole genome shotgun (WGS) entry which is preliminary data.</text>
</comment>
<dbReference type="InterPro" id="IPR036465">
    <property type="entry name" value="vWFA_dom_sf"/>
</dbReference>
<sequence>MIEQFHFIRPLGLLLLLPTAYLFWRLKQQQRAKDSWKKSIAPHLYQHLLIEKDGAFVLSPEKMLVLLFLIASVVVAGPTWQRQASPFLKDDAIVVVAVDLSQSMSLADVKPSRVYAAKKMAESLIKGRVDNKTALVAFSSTAHVVMPPSRDQAMTLKFLHALDSQSIANPIKQTDSLIAKVEDIRSKSQAPITVVMITDGVSDGAQQEFEKYFEKHNNIKLVTWSVVG</sequence>
<keyword evidence="1" id="KW-0472">Membrane</keyword>
<dbReference type="Pfam" id="PF13519">
    <property type="entry name" value="VWA_2"/>
    <property type="match status" value="1"/>
</dbReference>
<gene>
    <name evidence="3" type="ORF">MD483_02125</name>
</gene>
<evidence type="ECO:0000256" key="1">
    <source>
        <dbReference type="SAM" id="Phobius"/>
    </source>
</evidence>
<feature type="transmembrane region" description="Helical" evidence="1">
    <location>
        <begin position="63"/>
        <end position="80"/>
    </location>
</feature>
<evidence type="ECO:0000313" key="3">
    <source>
        <dbReference type="EMBL" id="MCW8332625.1"/>
    </source>
</evidence>
<reference evidence="3" key="1">
    <citation type="submission" date="2022-02" db="EMBL/GenBank/DDBJ databases">
        <title>Vibrio sp. nov., a new bacterium isolated from Bohai sea, China.</title>
        <authorList>
            <person name="Yuan Y."/>
        </authorList>
    </citation>
    <scope>NUCLEOTIDE SEQUENCE</scope>
    <source>
        <strain evidence="3">DBSS07</strain>
    </source>
</reference>
<dbReference type="PANTHER" id="PTHR22550:SF14">
    <property type="entry name" value="VWFA DOMAIN-CONTAINING PROTEIN"/>
    <property type="match status" value="1"/>
</dbReference>
<feature type="domain" description="VWFA" evidence="2">
    <location>
        <begin position="94"/>
        <end position="200"/>
    </location>
</feature>
<dbReference type="Gene3D" id="3.40.50.410">
    <property type="entry name" value="von Willebrand factor, type A domain"/>
    <property type="match status" value="1"/>
</dbReference>
<dbReference type="PANTHER" id="PTHR22550">
    <property type="entry name" value="SPORE GERMINATION PROTEIN"/>
    <property type="match status" value="1"/>
</dbReference>
<keyword evidence="1" id="KW-1133">Transmembrane helix</keyword>
<dbReference type="AlphaFoldDB" id="A0A9X3CBJ3"/>
<name>A0A9X3CBJ3_9VIBR</name>
<accession>A0A9X3CBJ3</accession>
<dbReference type="Proteomes" id="UP001155586">
    <property type="component" value="Unassembled WGS sequence"/>
</dbReference>
<evidence type="ECO:0000259" key="2">
    <source>
        <dbReference type="Pfam" id="PF13519"/>
    </source>
</evidence>
<feature type="transmembrane region" description="Helical" evidence="1">
    <location>
        <begin position="6"/>
        <end position="24"/>
    </location>
</feature>
<proteinExistence type="predicted"/>
<keyword evidence="1" id="KW-0812">Transmembrane</keyword>
<dbReference type="InterPro" id="IPR002035">
    <property type="entry name" value="VWF_A"/>
</dbReference>
<organism evidence="3 4">
    <name type="scientific">Vibrio paucivorans</name>
    <dbReference type="NCBI Taxonomy" id="2829489"/>
    <lineage>
        <taxon>Bacteria</taxon>
        <taxon>Pseudomonadati</taxon>
        <taxon>Pseudomonadota</taxon>
        <taxon>Gammaproteobacteria</taxon>
        <taxon>Vibrionales</taxon>
        <taxon>Vibrionaceae</taxon>
        <taxon>Vibrio</taxon>
    </lineage>
</organism>
<evidence type="ECO:0000313" key="4">
    <source>
        <dbReference type="Proteomes" id="UP001155586"/>
    </source>
</evidence>
<dbReference type="InterPro" id="IPR050768">
    <property type="entry name" value="UPF0353/GerABKA_families"/>
</dbReference>
<keyword evidence="4" id="KW-1185">Reference proteome</keyword>
<dbReference type="SUPFAM" id="SSF53300">
    <property type="entry name" value="vWA-like"/>
    <property type="match status" value="1"/>
</dbReference>